<keyword evidence="3" id="KW-1185">Reference proteome</keyword>
<accession>A0A6B8RM82</accession>
<sequence length="575" mass="67045">MLMKISLITEQIPQQLLELIIKNEPISSLLQDGVLLSEIMLSEKTYTSLYQAMKLWEKQTIKLIVCHFAARPFELSSLQEIAYGTGISGAEVTVGLAGLRKKGIIYAMRKHWGESSYALPTDMLPIWHNIVMESTPRWEETEDQDVLSVMEAPSLVLVNLMLFLKYIELNEVVLTKRREIPKRHINKIVQQLQWSDEFPCIWKPKPEYMVLYPLQMSLVIELADRLNLIYWGLSELGLSRSNLQQWLQLSKHEMTNRIYAIFQEVFVPNSAADEHFLAKLTALSFQKWYLHEDFSSWLQEYDIIMMFNNWMDVLEAFSWIEQGLDQQGRAIFRWMLNQENSFDEIVPQGRFYVQADYEILVPPDVSFAVRWELSYWADHIRTDQVGIYRLSEQSLQRALSNDRTLEQCLIFLKEHCFYDIPDSIQSALKQWARTVGQSLLLPRNQASLEPGNTVTVSTAFRGTIDSGIYELVVDIPSRDQVYPGWQTVPPLWWREGRAYHPSTQKEIAYQAIEWKATLKLSTANRTWTFNPKEVKDCEEGWVLYGWAQSDLISYTADQWQTIQLILPGFDDLIIN</sequence>
<evidence type="ECO:0000259" key="1">
    <source>
        <dbReference type="Pfam" id="PF13625"/>
    </source>
</evidence>
<evidence type="ECO:0000313" key="3">
    <source>
        <dbReference type="Proteomes" id="UP000426246"/>
    </source>
</evidence>
<dbReference type="Proteomes" id="UP000426246">
    <property type="component" value="Chromosome"/>
</dbReference>
<name>A0A6B8RM82_9BACL</name>
<dbReference type="InterPro" id="IPR032830">
    <property type="entry name" value="XPB/Ssl2_N"/>
</dbReference>
<dbReference type="EMBL" id="CP034235">
    <property type="protein sequence ID" value="QGQ96957.1"/>
    <property type="molecule type" value="Genomic_DNA"/>
</dbReference>
<protein>
    <recommendedName>
        <fullName evidence="1">Helicase XPB/Ssl2 N-terminal domain-containing protein</fullName>
    </recommendedName>
</protein>
<dbReference type="KEGG" id="ppsc:EHS13_19735"/>
<proteinExistence type="predicted"/>
<organism evidence="2 3">
    <name type="scientific">Paenibacillus psychroresistens</name>
    <dbReference type="NCBI Taxonomy" id="1778678"/>
    <lineage>
        <taxon>Bacteria</taxon>
        <taxon>Bacillati</taxon>
        <taxon>Bacillota</taxon>
        <taxon>Bacilli</taxon>
        <taxon>Bacillales</taxon>
        <taxon>Paenibacillaceae</taxon>
        <taxon>Paenibacillus</taxon>
    </lineage>
</organism>
<dbReference type="Pfam" id="PF13625">
    <property type="entry name" value="Helicase_C_3"/>
    <property type="match status" value="1"/>
</dbReference>
<feature type="domain" description="Helicase XPB/Ssl2 N-terminal" evidence="1">
    <location>
        <begin position="352"/>
        <end position="440"/>
    </location>
</feature>
<gene>
    <name evidence="2" type="ORF">EHS13_19735</name>
</gene>
<dbReference type="AlphaFoldDB" id="A0A6B8RM82"/>
<reference evidence="3" key="1">
    <citation type="submission" date="2018-11" db="EMBL/GenBank/DDBJ databases">
        <title>Complete genome sequence of Paenibacillus sp. ML311-T8.</title>
        <authorList>
            <person name="Nam Y.-D."/>
            <person name="Kang J."/>
            <person name="Chung W.-H."/>
            <person name="Park Y.S."/>
        </authorList>
    </citation>
    <scope>NUCLEOTIDE SEQUENCE [LARGE SCALE GENOMIC DNA]</scope>
    <source>
        <strain evidence="3">ML311-T8</strain>
    </source>
</reference>
<evidence type="ECO:0000313" key="2">
    <source>
        <dbReference type="EMBL" id="QGQ96957.1"/>
    </source>
</evidence>